<dbReference type="InterPro" id="IPR053167">
    <property type="entry name" value="Spore_coat_component"/>
</dbReference>
<dbReference type="EMBL" id="WTYX01000002">
    <property type="protein sequence ID" value="MXO91406.1"/>
    <property type="molecule type" value="Genomic_DNA"/>
</dbReference>
<gene>
    <name evidence="3" type="ORF">GRI41_11270</name>
</gene>
<protein>
    <submittedName>
        <fullName evidence="3">Fimbrial major subunit CsuA/B family protein</fullName>
    </submittedName>
</protein>
<feature type="signal peptide" evidence="1">
    <location>
        <begin position="1"/>
        <end position="21"/>
    </location>
</feature>
<dbReference type="Pfam" id="PF05229">
    <property type="entry name" value="SCPU"/>
    <property type="match status" value="1"/>
</dbReference>
<feature type="domain" description="Spore coat protein U/FanG" evidence="2">
    <location>
        <begin position="26"/>
        <end position="160"/>
    </location>
</feature>
<dbReference type="InterPro" id="IPR007893">
    <property type="entry name" value="Spore_coat_U/FanG"/>
</dbReference>
<name>A0A844ZWT3_9SPHN</name>
<dbReference type="AlphaFoldDB" id="A0A844ZWT3"/>
<dbReference type="Proteomes" id="UP000442714">
    <property type="component" value="Unassembled WGS sequence"/>
</dbReference>
<feature type="chain" id="PRO_5032687483" evidence="1">
    <location>
        <begin position="22"/>
        <end position="163"/>
    </location>
</feature>
<evidence type="ECO:0000256" key="1">
    <source>
        <dbReference type="SAM" id="SignalP"/>
    </source>
</evidence>
<keyword evidence="1" id="KW-0732">Signal</keyword>
<dbReference type="RefSeq" id="WP_160605083.1">
    <property type="nucleotide sequence ID" value="NZ_WTYX01000002.1"/>
</dbReference>
<accession>A0A844ZWT3</accession>
<dbReference type="PANTHER" id="PTHR37089">
    <property type="entry name" value="PROTEIN U-RELATED"/>
    <property type="match status" value="1"/>
</dbReference>
<evidence type="ECO:0000259" key="2">
    <source>
        <dbReference type="Pfam" id="PF05229"/>
    </source>
</evidence>
<reference evidence="3 4" key="1">
    <citation type="submission" date="2019-12" db="EMBL/GenBank/DDBJ databases">
        <title>Genomic-based taxomic classification of the family Erythrobacteraceae.</title>
        <authorList>
            <person name="Xu L."/>
        </authorList>
    </citation>
    <scope>NUCLEOTIDE SEQUENCE [LARGE SCALE GENOMIC DNA]</scope>
    <source>
        <strain evidence="3 4">KCTC 52763</strain>
    </source>
</reference>
<sequence>MRKIIMMAAGAAALSASPAFAATDTDDMLVTATVINSCTVTASPMAFGTLTGLGSSNIDSSASIVLACTPDAAYEVSLDLGLNAGAGTQRELVNGADTTQRIPYDVYTDAARTSAWGSGAGNTVTGTAAGGVASLTAYGRIPSTATAVTAGSYSDSVTVTVEF</sequence>
<dbReference type="OrthoDB" id="7427886at2"/>
<comment type="caution">
    <text evidence="3">The sequence shown here is derived from an EMBL/GenBank/DDBJ whole genome shotgun (WGS) entry which is preliminary data.</text>
</comment>
<evidence type="ECO:0000313" key="4">
    <source>
        <dbReference type="Proteomes" id="UP000442714"/>
    </source>
</evidence>
<evidence type="ECO:0000313" key="3">
    <source>
        <dbReference type="EMBL" id="MXO91406.1"/>
    </source>
</evidence>
<proteinExistence type="predicted"/>
<organism evidence="3 4">
    <name type="scientific">Pontixanthobacter aquaemixtae</name>
    <dbReference type="NCBI Taxonomy" id="1958940"/>
    <lineage>
        <taxon>Bacteria</taxon>
        <taxon>Pseudomonadati</taxon>
        <taxon>Pseudomonadota</taxon>
        <taxon>Alphaproteobacteria</taxon>
        <taxon>Sphingomonadales</taxon>
        <taxon>Erythrobacteraceae</taxon>
        <taxon>Pontixanthobacter</taxon>
    </lineage>
</organism>
<dbReference type="SMART" id="SM00972">
    <property type="entry name" value="SCPU"/>
    <property type="match status" value="1"/>
</dbReference>
<keyword evidence="4" id="KW-1185">Reference proteome</keyword>